<keyword evidence="2" id="KW-0812">Transmembrane</keyword>
<accession>A0AAP4BXG7</accession>
<dbReference type="EMBL" id="JASNVP010000022">
    <property type="protein sequence ID" value="MDK4327154.1"/>
    <property type="molecule type" value="Genomic_DNA"/>
</dbReference>
<proteinExistence type="predicted"/>
<feature type="compositionally biased region" description="Low complexity" evidence="1">
    <location>
        <begin position="12"/>
        <end position="26"/>
    </location>
</feature>
<name>A0AAP4BXG7_9CORY</name>
<dbReference type="InterPro" id="IPR021403">
    <property type="entry name" value="DUF3043"/>
</dbReference>
<feature type="transmembrane region" description="Helical" evidence="2">
    <location>
        <begin position="189"/>
        <end position="213"/>
    </location>
</feature>
<protein>
    <submittedName>
        <fullName evidence="3">DUF3043 domain-containing protein</fullName>
    </submittedName>
</protein>
<feature type="compositionally biased region" description="Basic and acidic residues" evidence="1">
    <location>
        <begin position="106"/>
        <end position="137"/>
    </location>
</feature>
<reference evidence="3" key="1">
    <citation type="submission" date="2023-05" db="EMBL/GenBank/DDBJ databases">
        <title>Metabolic capabilities are highly conserved among human nasal-associated Corynebacterium species in pangenomic analyses.</title>
        <authorList>
            <person name="Tran T.H."/>
            <person name="Roberts A.Q."/>
            <person name="Escapa I.F."/>
            <person name="Gao W."/>
            <person name="Conlan S."/>
            <person name="Kong H."/>
            <person name="Segre J.A."/>
            <person name="Kelly M.S."/>
            <person name="Lemon K.P."/>
        </authorList>
    </citation>
    <scope>NUCLEOTIDE SEQUENCE</scope>
    <source>
        <strain evidence="3">KPL2654</strain>
    </source>
</reference>
<dbReference type="AlphaFoldDB" id="A0AAP4BXG7"/>
<sequence length="261" mass="29547">MKLPWQKPQQNEASESADSASSTDGAGSRDRSVSARSNSAQPGSPRPESAESGAHQSEQPDLPKGYTPKKNKPTPSRKEQEIRRGVRRDPNGASPAQARQRRKELKKSMSKQEWKDYKREERQESMRRRKEQQERMDAGDERYLLARDFGPVRRYARDWVDSRAFLTNWVMLIALIILGATLLGGINPYVANIISLIGMVVIVILAIEGVILGKRCNNAVRKKFPDTTETGLRLGFYAYSRATQPRKWRSPKPQVERGAKV</sequence>
<dbReference type="Proteomes" id="UP001226160">
    <property type="component" value="Unassembled WGS sequence"/>
</dbReference>
<feature type="compositionally biased region" description="Basic and acidic residues" evidence="1">
    <location>
        <begin position="76"/>
        <end position="90"/>
    </location>
</feature>
<evidence type="ECO:0000256" key="1">
    <source>
        <dbReference type="SAM" id="MobiDB-lite"/>
    </source>
</evidence>
<evidence type="ECO:0000256" key="2">
    <source>
        <dbReference type="SAM" id="Phobius"/>
    </source>
</evidence>
<evidence type="ECO:0000313" key="3">
    <source>
        <dbReference type="EMBL" id="MDK4327154.1"/>
    </source>
</evidence>
<keyword evidence="2" id="KW-1133">Transmembrane helix</keyword>
<evidence type="ECO:0000313" key="4">
    <source>
        <dbReference type="Proteomes" id="UP001226160"/>
    </source>
</evidence>
<feature type="region of interest" description="Disordered" evidence="1">
    <location>
        <begin position="1"/>
        <end position="137"/>
    </location>
</feature>
<feature type="transmembrane region" description="Helical" evidence="2">
    <location>
        <begin position="164"/>
        <end position="183"/>
    </location>
</feature>
<gene>
    <name evidence="3" type="ORF">QPX54_11660</name>
</gene>
<dbReference type="RefSeq" id="WP_249605933.1">
    <property type="nucleotide sequence ID" value="NZ_CP091865.1"/>
</dbReference>
<organism evidence="3 4">
    <name type="scientific">Corynebacterium propinquum</name>
    <dbReference type="NCBI Taxonomy" id="43769"/>
    <lineage>
        <taxon>Bacteria</taxon>
        <taxon>Bacillati</taxon>
        <taxon>Actinomycetota</taxon>
        <taxon>Actinomycetes</taxon>
        <taxon>Mycobacteriales</taxon>
        <taxon>Corynebacteriaceae</taxon>
        <taxon>Corynebacterium</taxon>
    </lineage>
</organism>
<dbReference type="Pfam" id="PF11241">
    <property type="entry name" value="DUF3043"/>
    <property type="match status" value="1"/>
</dbReference>
<comment type="caution">
    <text evidence="3">The sequence shown here is derived from an EMBL/GenBank/DDBJ whole genome shotgun (WGS) entry which is preliminary data.</text>
</comment>
<keyword evidence="2" id="KW-0472">Membrane</keyword>